<dbReference type="AlphaFoldDB" id="G2KQ69"/>
<name>G2KQ69_MICAA</name>
<proteinExistence type="predicted"/>
<evidence type="ECO:0000313" key="3">
    <source>
        <dbReference type="Proteomes" id="UP000009286"/>
    </source>
</evidence>
<gene>
    <name evidence="2" type="ordered locus">MICA_265</name>
</gene>
<dbReference type="HOGENOM" id="CLU_201160_0_0_5"/>
<reference evidence="2 3" key="1">
    <citation type="journal article" date="2011" name="BMC Genomics">
        <title>Genomic insights into an obligate epibiotic bacterial predator: Micavibrio aeruginosavorus ARL-13.</title>
        <authorList>
            <person name="Wang Z."/>
            <person name="Kadouri D."/>
            <person name="Wu M."/>
        </authorList>
    </citation>
    <scope>NUCLEOTIDE SEQUENCE [LARGE SCALE GENOMIC DNA]</scope>
    <source>
        <strain evidence="2 3">ARL-13</strain>
    </source>
</reference>
<dbReference type="EMBL" id="CP002382">
    <property type="protein sequence ID" value="AEP08611.1"/>
    <property type="molecule type" value="Genomic_DNA"/>
</dbReference>
<feature type="compositionally biased region" description="Basic and acidic residues" evidence="1">
    <location>
        <begin position="11"/>
        <end position="25"/>
    </location>
</feature>
<keyword evidence="3" id="KW-1185">Reference proteome</keyword>
<dbReference type="Proteomes" id="UP000009286">
    <property type="component" value="Chromosome"/>
</dbReference>
<evidence type="ECO:0000313" key="2">
    <source>
        <dbReference type="EMBL" id="AEP08611.1"/>
    </source>
</evidence>
<dbReference type="KEGG" id="mai:MICA_265"/>
<evidence type="ECO:0000256" key="1">
    <source>
        <dbReference type="SAM" id="MobiDB-lite"/>
    </source>
</evidence>
<organism evidence="2 3">
    <name type="scientific">Micavibrio aeruginosavorus (strain ARL-13)</name>
    <dbReference type="NCBI Taxonomy" id="856793"/>
    <lineage>
        <taxon>Bacteria</taxon>
        <taxon>Pseudomonadati</taxon>
        <taxon>Bdellovibrionota</taxon>
        <taxon>Bdellovibrionia</taxon>
        <taxon>Bdellovibrionales</taxon>
        <taxon>Pseudobdellovibrionaceae</taxon>
        <taxon>Micavibrio</taxon>
    </lineage>
</organism>
<accession>G2KQ69</accession>
<sequence length="73" mass="8199">MNTVIKSPLNRAKDKNMTTKTKKPDTTGMDFSRAAVGPDRVESAAQTDATRECQYPRQPKRQGHESFEPYGLN</sequence>
<protein>
    <submittedName>
        <fullName evidence="2">Uncharacterized protein</fullName>
    </submittedName>
</protein>
<feature type="region of interest" description="Disordered" evidence="1">
    <location>
        <begin position="1"/>
        <end position="73"/>
    </location>
</feature>